<dbReference type="InterPro" id="IPR023606">
    <property type="entry name" value="CoA-Trfase_III_dom_1_sf"/>
</dbReference>
<sequence length="403" mass="43881">MDKPLTGIRVLDLSRILAGPWCSQHLADLGAEVIKVEHPERGDDTRGWGPPFLGDTRDAAYYLSANRGKQSVAIDMAQPEGQALIRDLVTHCDVVLENFKVGGLKRYGLDYDSLKAIKPELIYCSITGFGQNGPYANRAGYDFLLQGMGGLMGITGKPDSEPGGGPVKVGVAVVDLFTGMYAATSILSALICRDRTGQGTYIDVSLLDVQVGVLANQALNYLTSGNSPGRLGNAHPNIVPYQAFATADGHIILAVGNDTQFRRFCNVAGIPSLADDERFATNRCRVVNRQILVPELERVIASHPSAFWLQELEKEGVPCGPINNMEQVFADPQVQHRGMKITLPHSEAGEVNLVSNPVRFDNQHLNAELAPPRLGEHTNEVLERLLPERKEQLDALKTKGVIR</sequence>
<dbReference type="PANTHER" id="PTHR48207">
    <property type="entry name" value="SUCCINATE--HYDROXYMETHYLGLUTARATE COA-TRANSFERASE"/>
    <property type="match status" value="1"/>
</dbReference>
<accession>A0ABQ1KPS5</accession>
<keyword evidence="3" id="KW-1185">Reference proteome</keyword>
<evidence type="ECO:0000256" key="1">
    <source>
        <dbReference type="ARBA" id="ARBA00022679"/>
    </source>
</evidence>
<dbReference type="Pfam" id="PF02515">
    <property type="entry name" value="CoA_transf_3"/>
    <property type="match status" value="1"/>
</dbReference>
<organism evidence="2 3">
    <name type="scientific">Marinobacterium zhoushanense</name>
    <dbReference type="NCBI Taxonomy" id="1679163"/>
    <lineage>
        <taxon>Bacteria</taxon>
        <taxon>Pseudomonadati</taxon>
        <taxon>Pseudomonadota</taxon>
        <taxon>Gammaproteobacteria</taxon>
        <taxon>Oceanospirillales</taxon>
        <taxon>Oceanospirillaceae</taxon>
        <taxon>Marinobacterium</taxon>
    </lineage>
</organism>
<dbReference type="InterPro" id="IPR050483">
    <property type="entry name" value="CoA-transferase_III_domain"/>
</dbReference>
<dbReference type="EMBL" id="BMIJ01000007">
    <property type="protein sequence ID" value="GGC05995.1"/>
    <property type="molecule type" value="Genomic_DNA"/>
</dbReference>
<dbReference type="GO" id="GO:0016740">
    <property type="term" value="F:transferase activity"/>
    <property type="evidence" value="ECO:0007669"/>
    <property type="project" value="UniProtKB-KW"/>
</dbReference>
<dbReference type="SUPFAM" id="SSF89796">
    <property type="entry name" value="CoA-transferase family III (CaiB/BaiF)"/>
    <property type="match status" value="1"/>
</dbReference>
<dbReference type="Gene3D" id="3.40.50.10540">
    <property type="entry name" value="Crotonobetainyl-coa:carnitine coa-transferase, domain 1"/>
    <property type="match status" value="1"/>
</dbReference>
<gene>
    <name evidence="2" type="ORF">GCM10011352_35260</name>
</gene>
<dbReference type="Proteomes" id="UP000629025">
    <property type="component" value="Unassembled WGS sequence"/>
</dbReference>
<dbReference type="PANTHER" id="PTHR48207:SF3">
    <property type="entry name" value="SUCCINATE--HYDROXYMETHYLGLUTARATE COA-TRANSFERASE"/>
    <property type="match status" value="1"/>
</dbReference>
<dbReference type="InterPro" id="IPR044855">
    <property type="entry name" value="CoA-Trfase_III_dom3_sf"/>
</dbReference>
<reference evidence="3" key="1">
    <citation type="journal article" date="2019" name="Int. J. Syst. Evol. Microbiol.">
        <title>The Global Catalogue of Microorganisms (GCM) 10K type strain sequencing project: providing services to taxonomists for standard genome sequencing and annotation.</title>
        <authorList>
            <consortium name="The Broad Institute Genomics Platform"/>
            <consortium name="The Broad Institute Genome Sequencing Center for Infectious Disease"/>
            <person name="Wu L."/>
            <person name="Ma J."/>
        </authorList>
    </citation>
    <scope>NUCLEOTIDE SEQUENCE [LARGE SCALE GENOMIC DNA]</scope>
    <source>
        <strain evidence="3">CGMCC 1.15341</strain>
    </source>
</reference>
<dbReference type="Gene3D" id="3.30.1540.10">
    <property type="entry name" value="formyl-coa transferase, domain 3"/>
    <property type="match status" value="1"/>
</dbReference>
<name>A0ABQ1KPS5_9GAMM</name>
<evidence type="ECO:0000313" key="2">
    <source>
        <dbReference type="EMBL" id="GGC05995.1"/>
    </source>
</evidence>
<dbReference type="InterPro" id="IPR003673">
    <property type="entry name" value="CoA-Trfase_fam_III"/>
</dbReference>
<comment type="caution">
    <text evidence="2">The sequence shown here is derived from an EMBL/GenBank/DDBJ whole genome shotgun (WGS) entry which is preliminary data.</text>
</comment>
<proteinExistence type="predicted"/>
<protein>
    <submittedName>
        <fullName evidence="2">CoA transferase</fullName>
    </submittedName>
</protein>
<evidence type="ECO:0000313" key="3">
    <source>
        <dbReference type="Proteomes" id="UP000629025"/>
    </source>
</evidence>
<keyword evidence="1 2" id="KW-0808">Transferase</keyword>
<dbReference type="RefSeq" id="WP_188750720.1">
    <property type="nucleotide sequence ID" value="NZ_BMIJ01000007.1"/>
</dbReference>